<evidence type="ECO:0000313" key="3">
    <source>
        <dbReference type="Proteomes" id="UP000722989"/>
    </source>
</evidence>
<gene>
    <name evidence="2" type="ORF">HC031_09085</name>
</gene>
<comment type="caution">
    <text evidence="2">The sequence shown here is derived from an EMBL/GenBank/DDBJ whole genome shotgun (WGS) entry which is preliminary data.</text>
</comment>
<protein>
    <submittedName>
        <fullName evidence="2">CocE/NonD family hydrolase</fullName>
    </submittedName>
</protein>
<keyword evidence="3" id="KW-1185">Reference proteome</keyword>
<dbReference type="Gene3D" id="3.40.50.1820">
    <property type="entry name" value="alpha/beta hydrolase"/>
    <property type="match status" value="1"/>
</dbReference>
<keyword evidence="2" id="KW-0378">Hydrolase</keyword>
<dbReference type="SUPFAM" id="SSF53474">
    <property type="entry name" value="alpha/beta-Hydrolases"/>
    <property type="match status" value="1"/>
</dbReference>
<dbReference type="GO" id="GO:0016787">
    <property type="term" value="F:hydrolase activity"/>
    <property type="evidence" value="ECO:0007669"/>
    <property type="project" value="UniProtKB-KW"/>
</dbReference>
<name>A0ABX0XV08_9ACTN</name>
<dbReference type="Pfam" id="PF02129">
    <property type="entry name" value="Peptidase_S15"/>
    <property type="match status" value="1"/>
</dbReference>
<dbReference type="NCBIfam" id="TIGR00976">
    <property type="entry name" value="CocE_NonD"/>
    <property type="match status" value="1"/>
</dbReference>
<evidence type="ECO:0000313" key="2">
    <source>
        <dbReference type="EMBL" id="NJC69871.1"/>
    </source>
</evidence>
<dbReference type="InterPro" id="IPR000383">
    <property type="entry name" value="Xaa-Pro-like_dom"/>
</dbReference>
<accession>A0ABX0XV08</accession>
<dbReference type="Proteomes" id="UP000722989">
    <property type="component" value="Unassembled WGS sequence"/>
</dbReference>
<sequence>MRDGVVLYADVYRPSDEGPWPIIVARAPYGKSGTYENSFLDPLTAIRQGLIAVIQDVRGRYASGGYTWQPGAADAHEGFDTIAWAASLSGSNGRVGMWGPSYMGNVQWPRARSTSTCGRPARCSRPATASGCT</sequence>
<reference evidence="2 3" key="1">
    <citation type="submission" date="2020-03" db="EMBL/GenBank/DDBJ databases">
        <title>WGS of the type strain of Planosporangium spp.</title>
        <authorList>
            <person name="Thawai C."/>
        </authorList>
    </citation>
    <scope>NUCLEOTIDE SEQUENCE [LARGE SCALE GENOMIC DNA]</scope>
    <source>
        <strain evidence="2 3">TBRC 5610</strain>
    </source>
</reference>
<organism evidence="2 3">
    <name type="scientific">Planosporangium thailandense</name>
    <dbReference type="NCBI Taxonomy" id="765197"/>
    <lineage>
        <taxon>Bacteria</taxon>
        <taxon>Bacillati</taxon>
        <taxon>Actinomycetota</taxon>
        <taxon>Actinomycetes</taxon>
        <taxon>Micromonosporales</taxon>
        <taxon>Micromonosporaceae</taxon>
        <taxon>Planosporangium</taxon>
    </lineage>
</organism>
<dbReference type="EMBL" id="JAATVY010000004">
    <property type="protein sequence ID" value="NJC69871.1"/>
    <property type="molecule type" value="Genomic_DNA"/>
</dbReference>
<dbReference type="InterPro" id="IPR005674">
    <property type="entry name" value="CocE/Ser_esterase"/>
</dbReference>
<evidence type="ECO:0000259" key="1">
    <source>
        <dbReference type="Pfam" id="PF02129"/>
    </source>
</evidence>
<proteinExistence type="predicted"/>
<dbReference type="RefSeq" id="WP_167924893.1">
    <property type="nucleotide sequence ID" value="NZ_JAATVY010000004.1"/>
</dbReference>
<feature type="domain" description="Xaa-Pro dipeptidyl-peptidase-like" evidence="1">
    <location>
        <begin position="3"/>
        <end position="110"/>
    </location>
</feature>
<dbReference type="InterPro" id="IPR029058">
    <property type="entry name" value="AB_hydrolase_fold"/>
</dbReference>